<dbReference type="EMBL" id="DXEX01000154">
    <property type="protein sequence ID" value="HIX59449.1"/>
    <property type="molecule type" value="Genomic_DNA"/>
</dbReference>
<proteinExistence type="predicted"/>
<accession>A0A9D1WI79</accession>
<evidence type="ECO:0000259" key="1">
    <source>
        <dbReference type="Pfam" id="PF01966"/>
    </source>
</evidence>
<evidence type="ECO:0000313" key="3">
    <source>
        <dbReference type="Proteomes" id="UP000886817"/>
    </source>
</evidence>
<reference evidence="2" key="2">
    <citation type="submission" date="2021-04" db="EMBL/GenBank/DDBJ databases">
        <authorList>
            <person name="Gilroy R."/>
        </authorList>
    </citation>
    <scope>NUCLEOTIDE SEQUENCE</scope>
    <source>
        <strain evidence="2">ChiSjej1B19-8411</strain>
    </source>
</reference>
<dbReference type="AlphaFoldDB" id="A0A9D1WI79"/>
<protein>
    <submittedName>
        <fullName evidence="2">HD domain-containing protein</fullName>
    </submittedName>
</protein>
<dbReference type="SUPFAM" id="SSF109604">
    <property type="entry name" value="HD-domain/PDEase-like"/>
    <property type="match status" value="1"/>
</dbReference>
<dbReference type="Pfam" id="PF01966">
    <property type="entry name" value="HD"/>
    <property type="match status" value="1"/>
</dbReference>
<dbReference type="InterPro" id="IPR006674">
    <property type="entry name" value="HD_domain"/>
</dbReference>
<dbReference type="Gene3D" id="1.10.3210.10">
    <property type="entry name" value="Hypothetical protein af1432"/>
    <property type="match status" value="1"/>
</dbReference>
<name>A0A9D1WI79_9FIRM</name>
<organism evidence="2 3">
    <name type="scientific">Candidatus Blautia gallistercoris</name>
    <dbReference type="NCBI Taxonomy" id="2838490"/>
    <lineage>
        <taxon>Bacteria</taxon>
        <taxon>Bacillati</taxon>
        <taxon>Bacillota</taxon>
        <taxon>Clostridia</taxon>
        <taxon>Lachnospirales</taxon>
        <taxon>Lachnospiraceae</taxon>
        <taxon>Blautia</taxon>
    </lineage>
</organism>
<comment type="caution">
    <text evidence="2">The sequence shown here is derived from an EMBL/GenBank/DDBJ whole genome shotgun (WGS) entry which is preliminary data.</text>
</comment>
<evidence type="ECO:0000313" key="2">
    <source>
        <dbReference type="EMBL" id="HIX59449.1"/>
    </source>
</evidence>
<feature type="domain" description="HD" evidence="1">
    <location>
        <begin position="35"/>
        <end position="133"/>
    </location>
</feature>
<reference evidence="2" key="1">
    <citation type="journal article" date="2021" name="PeerJ">
        <title>Extensive microbial diversity within the chicken gut microbiome revealed by metagenomics and culture.</title>
        <authorList>
            <person name="Gilroy R."/>
            <person name="Ravi A."/>
            <person name="Getino M."/>
            <person name="Pursley I."/>
            <person name="Horton D.L."/>
            <person name="Alikhan N.F."/>
            <person name="Baker D."/>
            <person name="Gharbi K."/>
            <person name="Hall N."/>
            <person name="Watson M."/>
            <person name="Adriaenssens E.M."/>
            <person name="Foster-Nyarko E."/>
            <person name="Jarju S."/>
            <person name="Secka A."/>
            <person name="Antonio M."/>
            <person name="Oren A."/>
            <person name="Chaudhuri R.R."/>
            <person name="La Ragione R."/>
            <person name="Hildebrand F."/>
            <person name="Pallen M.J."/>
        </authorList>
    </citation>
    <scope>NUCLEOTIDE SEQUENCE</scope>
    <source>
        <strain evidence="2">ChiSjej1B19-8411</strain>
    </source>
</reference>
<dbReference type="Proteomes" id="UP000886817">
    <property type="component" value="Unassembled WGS sequence"/>
</dbReference>
<gene>
    <name evidence="2" type="ORF">IAA45_07035</name>
</gene>
<sequence>MERVNRIWRHPDYQKCLHRIEELEKTREFCRHDRNHFLDVARLAYIENLEMGYGISRESIYACGLLHDIGRHLQYEEGIPHHEASARIAGPILEECGFEKEEIQEILEAILAHRDAVTKECAGLSGLIYRADKASRSCFACESEAACNWPAQKKNLELKI</sequence>